<dbReference type="Proteomes" id="UP000056419">
    <property type="component" value="Unassembled WGS sequence"/>
</dbReference>
<feature type="signal peptide" evidence="1">
    <location>
        <begin position="1"/>
        <end position="23"/>
    </location>
</feature>
<dbReference type="RefSeq" id="WP_060385375.1">
    <property type="nucleotide sequence ID" value="NZ_LRGC01000003.1"/>
</dbReference>
<sequence length="627" mass="67624" precursor="true">MKNIRNILAKGVFMLLVSLLAMACTEKSDWGIDASYSRPFGTNEDGINVTKDEKVARVTVTWDAMPGVEYYILEISKNELTDEIPMGSEENGNLVYGNTVENRILKAPFLIDNLEAGAEYYLRIKSVANGKESYWAYLDEPFKTVTEEDVLNVPAEEDLPVASGKVRMSWEAGLTVTHFEIVGGAAPIERAITAEEAAAGEAWIEGLKIFTAYTISIYNNETLRGSQEVVVPGLEIESTVDEITANTARFSWDNTVDVDQYICQPSSAPTPDDATGAVSLSASEVNEHAVIIPNLEPSTEYTVYAFYNGAICARATFTTKKGKPVGYTEYNGVEALIANWDKLSGNILVTISADADLSNKSEIPAAVTNIVFWGEGATQPKLTIKGMSVLGALTKLEFYNLNITAPNGYIVNQNAVDGSFADIIISSCTLKTLRGVVRYQQAAADKSLHLEIADCIIDDLTGNSHYGVLQTEKVAISSIAVEMTNTTIANTGVKAATIFRTNTKQGNVSLVVKNCTFYNLFSGEALMRDIIGSTNSFTAENILFAGSGSVKIFNKTSDAPGIINGSKIYSSSDLTVANAGEVSTTALSYSSSQLFPNASSSTDVLDLTFGADIPNEVKIIGDPRWNK</sequence>
<dbReference type="InterPro" id="IPR003961">
    <property type="entry name" value="FN3_dom"/>
</dbReference>
<dbReference type="EMBL" id="LRGC01000003">
    <property type="protein sequence ID" value="KWR56553.1"/>
    <property type="molecule type" value="Genomic_DNA"/>
</dbReference>
<comment type="caution">
    <text evidence="3">The sequence shown here is derived from an EMBL/GenBank/DDBJ whole genome shotgun (WGS) entry which is preliminary data.</text>
</comment>
<dbReference type="SMART" id="SM00060">
    <property type="entry name" value="FN3"/>
    <property type="match status" value="2"/>
</dbReference>
<evidence type="ECO:0000256" key="1">
    <source>
        <dbReference type="SAM" id="SignalP"/>
    </source>
</evidence>
<feature type="chain" id="PRO_5007131015" description="Fibronectin type-III domain-containing protein" evidence="1">
    <location>
        <begin position="24"/>
        <end position="627"/>
    </location>
</feature>
<dbReference type="InterPro" id="IPR036116">
    <property type="entry name" value="FN3_sf"/>
</dbReference>
<name>A0A108TAZ3_BACSE</name>
<proteinExistence type="predicted"/>
<dbReference type="InterPro" id="IPR013783">
    <property type="entry name" value="Ig-like_fold"/>
</dbReference>
<feature type="domain" description="Fibronectin type-III" evidence="2">
    <location>
        <begin position="232"/>
        <end position="311"/>
    </location>
</feature>
<evidence type="ECO:0000313" key="3">
    <source>
        <dbReference type="EMBL" id="KWR56553.1"/>
    </source>
</evidence>
<evidence type="ECO:0000313" key="4">
    <source>
        <dbReference type="Proteomes" id="UP000056419"/>
    </source>
</evidence>
<keyword evidence="1" id="KW-0732">Signal</keyword>
<gene>
    <name evidence="3" type="ORF">AA415_00862</name>
</gene>
<organism evidence="3 4">
    <name type="scientific">Bacteroides stercoris</name>
    <dbReference type="NCBI Taxonomy" id="46506"/>
    <lineage>
        <taxon>Bacteria</taxon>
        <taxon>Pseudomonadati</taxon>
        <taxon>Bacteroidota</taxon>
        <taxon>Bacteroidia</taxon>
        <taxon>Bacteroidales</taxon>
        <taxon>Bacteroidaceae</taxon>
        <taxon>Bacteroides</taxon>
    </lineage>
</organism>
<feature type="domain" description="Fibronectin type-III" evidence="2">
    <location>
        <begin position="41"/>
        <end position="133"/>
    </location>
</feature>
<dbReference type="CDD" id="cd00063">
    <property type="entry name" value="FN3"/>
    <property type="match status" value="1"/>
</dbReference>
<dbReference type="PATRIC" id="fig|46506.5.peg.930"/>
<keyword evidence="4" id="KW-1185">Reference proteome</keyword>
<accession>A0A108TAZ3</accession>
<protein>
    <recommendedName>
        <fullName evidence="2">Fibronectin type-III domain-containing protein</fullName>
    </recommendedName>
</protein>
<evidence type="ECO:0000259" key="2">
    <source>
        <dbReference type="SMART" id="SM00060"/>
    </source>
</evidence>
<dbReference type="STRING" id="46506.AA415_00862"/>
<dbReference type="Gene3D" id="2.60.40.10">
    <property type="entry name" value="Immunoglobulins"/>
    <property type="match status" value="2"/>
</dbReference>
<dbReference type="AlphaFoldDB" id="A0A108TAZ3"/>
<reference evidence="3 4" key="1">
    <citation type="journal article" date="2016" name="BMC Genomics">
        <title>Type VI secretion systems of human gut Bacteroidales segregate into three genetic architectures, two of which are contained on mobile genetic elements.</title>
        <authorList>
            <person name="Coyne M.J."/>
            <person name="Roelofs K.G."/>
            <person name="Comstock L.E."/>
        </authorList>
    </citation>
    <scope>NUCLEOTIDE SEQUENCE [LARGE SCALE GENOMIC DNA]</scope>
    <source>
        <strain evidence="3 4">CL09T03C01</strain>
    </source>
</reference>
<dbReference type="PROSITE" id="PS51257">
    <property type="entry name" value="PROKAR_LIPOPROTEIN"/>
    <property type="match status" value="1"/>
</dbReference>
<dbReference type="SUPFAM" id="SSF49265">
    <property type="entry name" value="Fibronectin type III"/>
    <property type="match status" value="1"/>
</dbReference>